<evidence type="ECO:0000256" key="1">
    <source>
        <dbReference type="SAM" id="SignalP"/>
    </source>
</evidence>
<reference evidence="2" key="1">
    <citation type="submission" date="2023-07" db="EMBL/GenBank/DDBJ databases">
        <title>Genomic Encyclopedia of Type Strains, Phase IV (KMG-IV): sequencing the most valuable type-strain genomes for metagenomic binning, comparative biology and taxonomic classification.</title>
        <authorList>
            <person name="Goeker M."/>
        </authorList>
    </citation>
    <scope>NUCLEOTIDE SEQUENCE [LARGE SCALE GENOMIC DNA]</scope>
    <source>
        <strain evidence="2">DSM 21204</strain>
    </source>
</reference>
<evidence type="ECO:0000313" key="2">
    <source>
        <dbReference type="EMBL" id="MDQ0514307.1"/>
    </source>
</evidence>
<sequence>MKCQFSRSAKLFCWTSFSLISFGLSACSAQTAATTSTPSTDPVVSSVISTPEAAVNFGVPVAQLYALPRITDYLQQPYRPDFQIPNDVGVKSTEFHTTIFNQSNVANAYAIANSNLVAKNLTIPLTKQATDQKWTLVNAYPVPGNVAVVIEVETKTQTKTNYVWFLNQFDQHGHLLSSPNTRTHPTVTSFLQWEQLHRVLTNDQRQFNLLQPELFAAIKTVNLSDPDAASWIQTYQTKLTTLLNWYLLRFSTTADDQNVHRLTLTHNPATDQSDRGIISFDVNVLNINQQPIWSSAKWLIRANGFAHSNPNFNLSIEQVAQTTN</sequence>
<gene>
    <name evidence="2" type="ORF">J2Z62_000745</name>
</gene>
<keyword evidence="1" id="KW-0732">Signal</keyword>
<organism evidence="2 3">
    <name type="scientific">Mycoplasmoides fastidiosum</name>
    <dbReference type="NCBI Taxonomy" id="92758"/>
    <lineage>
        <taxon>Bacteria</taxon>
        <taxon>Bacillati</taxon>
        <taxon>Mycoplasmatota</taxon>
        <taxon>Mycoplasmoidales</taxon>
        <taxon>Mycoplasmoidaceae</taxon>
        <taxon>Mycoplasmoides</taxon>
    </lineage>
</organism>
<name>A0ABU0M036_9BACT</name>
<evidence type="ECO:0000313" key="3">
    <source>
        <dbReference type="Proteomes" id="UP001240643"/>
    </source>
</evidence>
<evidence type="ECO:0008006" key="4">
    <source>
        <dbReference type="Google" id="ProtNLM"/>
    </source>
</evidence>
<accession>A0ABU0M036</accession>
<keyword evidence="3" id="KW-1185">Reference proteome</keyword>
<proteinExistence type="predicted"/>
<dbReference type="RefSeq" id="WP_256547814.1">
    <property type="nucleotide sequence ID" value="NZ_CP101809.1"/>
</dbReference>
<dbReference type="Proteomes" id="UP001240643">
    <property type="component" value="Unassembled WGS sequence"/>
</dbReference>
<comment type="caution">
    <text evidence="2">The sequence shown here is derived from an EMBL/GenBank/DDBJ whole genome shotgun (WGS) entry which is preliminary data.</text>
</comment>
<feature type="signal peptide" evidence="1">
    <location>
        <begin position="1"/>
        <end position="32"/>
    </location>
</feature>
<protein>
    <recommendedName>
        <fullName evidence="4">Lipoprotein</fullName>
    </recommendedName>
</protein>
<feature type="chain" id="PRO_5047453952" description="Lipoprotein" evidence="1">
    <location>
        <begin position="33"/>
        <end position="324"/>
    </location>
</feature>
<dbReference type="EMBL" id="JAUSWO010000001">
    <property type="protein sequence ID" value="MDQ0514307.1"/>
    <property type="molecule type" value="Genomic_DNA"/>
</dbReference>
<dbReference type="PROSITE" id="PS51257">
    <property type="entry name" value="PROKAR_LIPOPROTEIN"/>
    <property type="match status" value="1"/>
</dbReference>